<name>A0ACC1J689_9FUNG</name>
<comment type="caution">
    <text evidence="1">The sequence shown here is derived from an EMBL/GenBank/DDBJ whole genome shotgun (WGS) entry which is preliminary data.</text>
</comment>
<evidence type="ECO:0000313" key="2">
    <source>
        <dbReference type="Proteomes" id="UP001150603"/>
    </source>
</evidence>
<dbReference type="EMBL" id="JANBPW010002919">
    <property type="protein sequence ID" value="KAJ1939206.1"/>
    <property type="molecule type" value="Genomic_DNA"/>
</dbReference>
<protein>
    <submittedName>
        <fullName evidence="1">Uncharacterized protein</fullName>
    </submittedName>
</protein>
<sequence length="447" mass="51304">LTPGVVALVAPIYAQRISEFTEALQAGDSEESAAILKEIRLCIKILRRLFVRGYEKPAETDRTAIDFYLTSVTHLAAFYDLLKGLPAEKRMSDETLILRKIILLYGKMYLGFQKGHAVSFITMAEAKDILRWYWSQIESEAPKLAININDLHAESDVVLEKVLIQGLILHKEVVKNFFYDYEENEPENSDARRCRQAIDGDILAPEIVQQMAQTLMVSYLPLKSRDLVEWQDDPEAWTNDEQSDHWEFDVRRCAEHLFIDLVSQNKSLLIEPLVQALRAIETENINMANLVRCEGLYAALGLCTKDLYNSFDFSDWLERRRSLDSPMGMIKWRVAWLIGRWIDVKFPEERRSVAYAVLLELTGRSEPLVVRMAATSSLALCIDDWDFDPVGFAPFLDRTIVQIVEVLSDVSQPESRMRIVNLLGVIVSRMQRQVFVYCVPPSMMAQQ</sequence>
<feature type="non-terminal residue" evidence="1">
    <location>
        <position position="1"/>
    </location>
</feature>
<keyword evidence="2" id="KW-1185">Reference proteome</keyword>
<evidence type="ECO:0000313" key="1">
    <source>
        <dbReference type="EMBL" id="KAJ1939206.1"/>
    </source>
</evidence>
<dbReference type="Proteomes" id="UP001150603">
    <property type="component" value="Unassembled WGS sequence"/>
</dbReference>
<proteinExistence type="predicted"/>
<organism evidence="1 2">
    <name type="scientific">Linderina macrospora</name>
    <dbReference type="NCBI Taxonomy" id="4868"/>
    <lineage>
        <taxon>Eukaryota</taxon>
        <taxon>Fungi</taxon>
        <taxon>Fungi incertae sedis</taxon>
        <taxon>Zoopagomycota</taxon>
        <taxon>Kickxellomycotina</taxon>
        <taxon>Kickxellomycetes</taxon>
        <taxon>Kickxellales</taxon>
        <taxon>Kickxellaceae</taxon>
        <taxon>Linderina</taxon>
    </lineage>
</organism>
<reference evidence="1" key="1">
    <citation type="submission" date="2022-07" db="EMBL/GenBank/DDBJ databases">
        <title>Phylogenomic reconstructions and comparative analyses of Kickxellomycotina fungi.</title>
        <authorList>
            <person name="Reynolds N.K."/>
            <person name="Stajich J.E."/>
            <person name="Barry K."/>
            <person name="Grigoriev I.V."/>
            <person name="Crous P."/>
            <person name="Smith M.E."/>
        </authorList>
    </citation>
    <scope>NUCLEOTIDE SEQUENCE</scope>
    <source>
        <strain evidence="1">NRRL 5244</strain>
    </source>
</reference>
<gene>
    <name evidence="1" type="ORF">FBU59_004203</name>
</gene>
<accession>A0ACC1J689</accession>